<dbReference type="RefSeq" id="WP_343913201.1">
    <property type="nucleotide sequence ID" value="NZ_BAAAGE010000003.1"/>
</dbReference>
<evidence type="ECO:0008006" key="3">
    <source>
        <dbReference type="Google" id="ProtNLM"/>
    </source>
</evidence>
<gene>
    <name evidence="1" type="ORF">GCM10009430_31210</name>
</gene>
<sequence length="323" mass="37219">MIHVFAQSHKEYTPIIEDFNKDGVKDTLYAIYDGGSNFGGTDVKLINGKNAETYELSNFGCFCAMTTLHWIPDALQKPENQSFLSAIQKRLFPIVQEVADPSLEWIIKGKSSNRKLSKNKYFDLIIYPDIPWNSAPIVIPKDNYSMILDKDMINILFSEEIKLSENNIPEVKKGFLSYCGGCHQMNESSPKLVTKNDLYEVFKTSHGVYVRKKDLQKWILVNEINLTGSVGKLRWDSIKKVVLIDAYLVIQFSGAPDYFDTIFVGNIETGMIGRLKYLYRDNTKDYQNILVKDQMIRYVDEEEEESFFLNAKEVFEELDSLEE</sequence>
<name>A0ABN1J0Z2_9FLAO</name>
<comment type="caution">
    <text evidence="1">The sequence shown here is derived from an EMBL/GenBank/DDBJ whole genome shotgun (WGS) entry which is preliminary data.</text>
</comment>
<dbReference type="EMBL" id="BAAAGE010000003">
    <property type="protein sequence ID" value="GAA0725485.1"/>
    <property type="molecule type" value="Genomic_DNA"/>
</dbReference>
<keyword evidence="2" id="KW-1185">Reference proteome</keyword>
<protein>
    <recommendedName>
        <fullName evidence="3">Cytochrome c domain-containing protein</fullName>
    </recommendedName>
</protein>
<dbReference type="Proteomes" id="UP001501758">
    <property type="component" value="Unassembled WGS sequence"/>
</dbReference>
<accession>A0ABN1J0Z2</accession>
<proteinExistence type="predicted"/>
<organism evidence="1 2">
    <name type="scientific">Aquimarina litoralis</name>
    <dbReference type="NCBI Taxonomy" id="584605"/>
    <lineage>
        <taxon>Bacteria</taxon>
        <taxon>Pseudomonadati</taxon>
        <taxon>Bacteroidota</taxon>
        <taxon>Flavobacteriia</taxon>
        <taxon>Flavobacteriales</taxon>
        <taxon>Flavobacteriaceae</taxon>
        <taxon>Aquimarina</taxon>
    </lineage>
</organism>
<evidence type="ECO:0000313" key="2">
    <source>
        <dbReference type="Proteomes" id="UP001501758"/>
    </source>
</evidence>
<evidence type="ECO:0000313" key="1">
    <source>
        <dbReference type="EMBL" id="GAA0725485.1"/>
    </source>
</evidence>
<reference evidence="1 2" key="1">
    <citation type="journal article" date="2019" name="Int. J. Syst. Evol. Microbiol.">
        <title>The Global Catalogue of Microorganisms (GCM) 10K type strain sequencing project: providing services to taxonomists for standard genome sequencing and annotation.</title>
        <authorList>
            <consortium name="The Broad Institute Genomics Platform"/>
            <consortium name="The Broad Institute Genome Sequencing Center for Infectious Disease"/>
            <person name="Wu L."/>
            <person name="Ma J."/>
        </authorList>
    </citation>
    <scope>NUCLEOTIDE SEQUENCE [LARGE SCALE GENOMIC DNA]</scope>
    <source>
        <strain evidence="1 2">JCM 15974</strain>
    </source>
</reference>